<comment type="similarity">
    <text evidence="2 6">Belongs to the drug/metabolite transporter (DMT) superfamily. Plant drug/metabolite exporter (P-DME) (TC 2.A.7.4) family.</text>
</comment>
<proteinExistence type="inferred from homology"/>
<evidence type="ECO:0000256" key="4">
    <source>
        <dbReference type="ARBA" id="ARBA00022989"/>
    </source>
</evidence>
<dbReference type="GO" id="GO:0022857">
    <property type="term" value="F:transmembrane transporter activity"/>
    <property type="evidence" value="ECO:0007669"/>
    <property type="project" value="InterPro"/>
</dbReference>
<feature type="transmembrane region" description="Helical" evidence="6">
    <location>
        <begin position="127"/>
        <end position="148"/>
    </location>
</feature>
<dbReference type="InterPro" id="IPR000620">
    <property type="entry name" value="EamA_dom"/>
</dbReference>
<dbReference type="AlphaFoldDB" id="A0A2K1R7V2"/>
<feature type="transmembrane region" description="Helical" evidence="6">
    <location>
        <begin position="160"/>
        <end position="178"/>
    </location>
</feature>
<sequence>MEVLKFKTVSGIAKIAGIVACIAGAATLALYKGPHFNLMCLQHLSGSHNSQGIISHIPSSQTRIKGCFLLFLSNILWGLWLVLQVRVLKNYPSKLLFITLQCFLSTIQLFAIAVAAERDPREWELGWNVRLLAVAYCGIVVTGVTFYLQAWVIEKKGPVFLAMSTPFTLVFTMIFSSILLCETITLGSVLGGLMLVGGLYSVLWGKRKEEKMNDENSLKAEADRECLELKQAVQAEPKGPLLV</sequence>
<evidence type="ECO:0000256" key="1">
    <source>
        <dbReference type="ARBA" id="ARBA00004141"/>
    </source>
</evidence>
<evidence type="ECO:0000259" key="7">
    <source>
        <dbReference type="Pfam" id="PF00892"/>
    </source>
</evidence>
<keyword evidence="5 6" id="KW-0472">Membrane</keyword>
<dbReference type="InterPro" id="IPR037185">
    <property type="entry name" value="EmrE-like"/>
</dbReference>
<dbReference type="InterPro" id="IPR030184">
    <property type="entry name" value="WAT1-related"/>
</dbReference>
<accession>A0A2K1R7V2</accession>
<evidence type="ECO:0000256" key="6">
    <source>
        <dbReference type="RuleBase" id="RU363077"/>
    </source>
</evidence>
<reference evidence="8" key="2">
    <citation type="submission" date="2017-07" db="EMBL/GenBank/DDBJ databases">
        <title>WGS assembly of Populus trichocarpa.</title>
        <authorList>
            <person name="Tuskan G."/>
            <person name="Difazio S."/>
            <person name="Jansson S."/>
            <person name="Bohlmann J."/>
            <person name="Grigoriev I."/>
            <person name="Hellsten U."/>
            <person name="Putnam N."/>
            <person name="Ralph S."/>
            <person name="Rombauts S."/>
            <person name="Salamov A."/>
            <person name="Schein J."/>
            <person name="Sterck L."/>
            <person name="Aerts A."/>
            <person name="Bhalerao R."/>
            <person name="Bhalerao R."/>
            <person name="Blaudez D."/>
            <person name="Boerjan W."/>
            <person name="Brun A."/>
            <person name="Brunner A."/>
            <person name="Busov V."/>
            <person name="Campbell M."/>
            <person name="Carlson J."/>
            <person name="Chalot M."/>
            <person name="Chapman J."/>
            <person name="Chen G."/>
            <person name="Cooper D."/>
            <person name="Coutinho P."/>
            <person name="Couturier J."/>
            <person name="Covert S."/>
            <person name="Cronk Q."/>
            <person name="Cunningham R."/>
            <person name="Davis J."/>
            <person name="Degroeve S."/>
            <person name="Dejardin A."/>
            <person name="Depamphilis C."/>
            <person name="Detter J."/>
            <person name="Dirks B."/>
            <person name="Dubchak I."/>
            <person name="Duplessis S."/>
            <person name="Ehlting J."/>
            <person name="Ellis B."/>
            <person name="Gendler K."/>
            <person name="Goodstein D."/>
            <person name="Gribskov M."/>
            <person name="Grimwood J."/>
            <person name="Groover A."/>
            <person name="Gunter L."/>
            <person name="Hamberger B."/>
            <person name="Heinze B."/>
            <person name="Helariutta Y."/>
            <person name="Henrissat B."/>
            <person name="Holligan D."/>
            <person name="Holt R."/>
            <person name="Huang W."/>
            <person name="Islam-Faridi N."/>
            <person name="Jones S."/>
            <person name="Jones-Rhoades M."/>
            <person name="Jorgensen R."/>
            <person name="Joshi C."/>
            <person name="Kangasjarvi J."/>
            <person name="Karlsson J."/>
            <person name="Kelleher C."/>
            <person name="Kirkpatrick R."/>
            <person name="Kirst M."/>
            <person name="Kohler A."/>
            <person name="Kalluri U."/>
            <person name="Larimer F."/>
            <person name="Leebens-Mack J."/>
            <person name="Leple J."/>
            <person name="Locascio P."/>
            <person name="Lou Y."/>
            <person name="Lucas S."/>
            <person name="Martin F."/>
            <person name="Montanini B."/>
            <person name="Napoli C."/>
            <person name="Nelson D."/>
            <person name="Nelson C."/>
            <person name="Nieminen K."/>
            <person name="Nilsson O."/>
            <person name="Pereda V."/>
            <person name="Peter G."/>
            <person name="Philippe R."/>
            <person name="Pilate G."/>
            <person name="Poliakov A."/>
            <person name="Razumovskaya J."/>
            <person name="Richardson P."/>
            <person name="Rinaldi C."/>
            <person name="Ritland K."/>
            <person name="Rouze P."/>
            <person name="Ryaboy D."/>
            <person name="Schmutz J."/>
            <person name="Schrader J."/>
            <person name="Segerman B."/>
            <person name="Shin H."/>
            <person name="Siddiqui A."/>
            <person name="Sterky F."/>
            <person name="Terry A."/>
            <person name="Tsai C."/>
            <person name="Uberbacher E."/>
            <person name="Unneberg P."/>
            <person name="Vahala J."/>
            <person name="Wall K."/>
            <person name="Wessler S."/>
            <person name="Yang G."/>
            <person name="Yin T."/>
            <person name="Douglas C."/>
            <person name="Marra M."/>
            <person name="Sandberg G."/>
            <person name="Van De Peer Y."/>
            <person name="Rokhsar D."/>
        </authorList>
    </citation>
    <scope>NUCLEOTIDE SEQUENCE</scope>
    <source>
        <strain evidence="8">Nisqually-1</strain>
    </source>
</reference>
<dbReference type="GO" id="GO:0005886">
    <property type="term" value="C:plasma membrane"/>
    <property type="evidence" value="ECO:0000318"/>
    <property type="project" value="GO_Central"/>
</dbReference>
<dbReference type="STRING" id="3694.A0A2K1R7V2"/>
<feature type="transmembrane region" description="Helical" evidence="6">
    <location>
        <begin position="95"/>
        <end position="115"/>
    </location>
</feature>
<evidence type="ECO:0000313" key="8">
    <source>
        <dbReference type="EMBL" id="PNS23329.1"/>
    </source>
</evidence>
<keyword evidence="3 6" id="KW-0812">Transmembrane</keyword>
<reference evidence="8" key="1">
    <citation type="journal article" date="2006" name="Science">
        <title>The genome of black cottonwood, Populus trichocarpa (Torr. &amp; Gray).</title>
        <authorList>
            <person name="Tuskan G.A."/>
            <person name="Difazio S."/>
            <person name="Jansson S."/>
            <person name="Bohlmann J."/>
            <person name="Grigoriev I."/>
            <person name="Hellsten U."/>
            <person name="Putnam N."/>
            <person name="Ralph S."/>
            <person name="Rombauts S."/>
            <person name="Salamov A."/>
            <person name="Schein J."/>
            <person name="Sterck L."/>
            <person name="Aerts A."/>
            <person name="Bhalerao R.R."/>
            <person name="Bhalerao R.P."/>
            <person name="Blaudez D."/>
            <person name="Boerjan W."/>
            <person name="Brun A."/>
            <person name="Brunner A."/>
            <person name="Busov V."/>
            <person name="Campbell M."/>
            <person name="Carlson J."/>
            <person name="Chalot M."/>
            <person name="Chapman J."/>
            <person name="Chen G.L."/>
            <person name="Cooper D."/>
            <person name="Coutinho P.M."/>
            <person name="Couturier J."/>
            <person name="Covert S."/>
            <person name="Cronk Q."/>
            <person name="Cunningham R."/>
            <person name="Davis J."/>
            <person name="Degroeve S."/>
            <person name="Dejardin A."/>
            <person name="Depamphilis C."/>
            <person name="Detter J."/>
            <person name="Dirks B."/>
            <person name="Dubchak I."/>
            <person name="Duplessis S."/>
            <person name="Ehlting J."/>
            <person name="Ellis B."/>
            <person name="Gendler K."/>
            <person name="Goodstein D."/>
            <person name="Gribskov M."/>
            <person name="Grimwood J."/>
            <person name="Groover A."/>
            <person name="Gunter L."/>
            <person name="Hamberger B."/>
            <person name="Heinze B."/>
            <person name="Helariutta Y."/>
            <person name="Henrissat B."/>
            <person name="Holligan D."/>
            <person name="Holt R."/>
            <person name="Huang W."/>
            <person name="Islam-Faridi N."/>
            <person name="Jones S."/>
            <person name="Jones-Rhoades M."/>
            <person name="Jorgensen R."/>
            <person name="Joshi C."/>
            <person name="Kangasjarvi J."/>
            <person name="Karlsson J."/>
            <person name="Kelleher C."/>
            <person name="Kirkpatrick R."/>
            <person name="Kirst M."/>
            <person name="Kohler A."/>
            <person name="Kalluri U."/>
            <person name="Larimer F."/>
            <person name="Leebens-Mack J."/>
            <person name="Leple J.C."/>
            <person name="Locascio P."/>
            <person name="Lou Y."/>
            <person name="Lucas S."/>
            <person name="Martin F."/>
            <person name="Montanini B."/>
            <person name="Napoli C."/>
            <person name="Nelson D.R."/>
            <person name="Nelson C."/>
            <person name="Nieminen K."/>
            <person name="Nilsson O."/>
            <person name="Pereda V."/>
            <person name="Peter G."/>
            <person name="Philippe R."/>
            <person name="Pilate G."/>
            <person name="Poliakov A."/>
            <person name="Razumovskaya J."/>
            <person name="Richardson P."/>
            <person name="Rinaldi C."/>
            <person name="Ritland K."/>
            <person name="Rouze P."/>
            <person name="Ryaboy D."/>
            <person name="Schmutz J."/>
            <person name="Schrader J."/>
            <person name="Segerman B."/>
            <person name="Shin H."/>
            <person name="Siddiqui A."/>
            <person name="Sterky F."/>
            <person name="Terry A."/>
            <person name="Tsai C.J."/>
            <person name="Uberbacher E."/>
            <person name="Unneberg P."/>
            <person name="Vahala J."/>
            <person name="Wall K."/>
            <person name="Wessler S."/>
            <person name="Yang G."/>
            <person name="Yin T."/>
            <person name="Douglas C."/>
            <person name="Marra M."/>
            <person name="Sandberg G."/>
            <person name="Van de Peer Y."/>
            <person name="Rokhsar D."/>
        </authorList>
    </citation>
    <scope>NUCLEOTIDE SEQUENCE [LARGE SCALE GENOMIC DNA]</scope>
    <source>
        <strain evidence="8">Nisqually-1</strain>
    </source>
</reference>
<dbReference type="EMBL" id="KZ623385">
    <property type="protein sequence ID" value="PNS23329.1"/>
    <property type="molecule type" value="Genomic_DNA"/>
</dbReference>
<keyword evidence="4 6" id="KW-1133">Transmembrane helix</keyword>
<organism evidence="8">
    <name type="scientific">Populus trichocarpa</name>
    <name type="common">Western balsam poplar</name>
    <name type="synonym">Populus balsamifera subsp. trichocarpa</name>
    <dbReference type="NCBI Taxonomy" id="3694"/>
    <lineage>
        <taxon>Eukaryota</taxon>
        <taxon>Viridiplantae</taxon>
        <taxon>Streptophyta</taxon>
        <taxon>Embryophyta</taxon>
        <taxon>Tracheophyta</taxon>
        <taxon>Spermatophyta</taxon>
        <taxon>Magnoliopsida</taxon>
        <taxon>eudicotyledons</taxon>
        <taxon>Gunneridae</taxon>
        <taxon>Pentapetalae</taxon>
        <taxon>rosids</taxon>
        <taxon>fabids</taxon>
        <taxon>Malpighiales</taxon>
        <taxon>Salicaceae</taxon>
        <taxon>Saliceae</taxon>
        <taxon>Populus</taxon>
    </lineage>
</organism>
<evidence type="ECO:0000256" key="5">
    <source>
        <dbReference type="ARBA" id="ARBA00023136"/>
    </source>
</evidence>
<feature type="transmembrane region" description="Helical" evidence="6">
    <location>
        <begin position="184"/>
        <end position="203"/>
    </location>
</feature>
<dbReference type="PANTHER" id="PTHR31218">
    <property type="entry name" value="WAT1-RELATED PROTEIN"/>
    <property type="match status" value="1"/>
</dbReference>
<protein>
    <recommendedName>
        <fullName evidence="6">WAT1-related protein</fullName>
    </recommendedName>
</protein>
<gene>
    <name evidence="8" type="ORF">POPTR_T073300</name>
</gene>
<dbReference type="SUPFAM" id="SSF103481">
    <property type="entry name" value="Multidrug resistance efflux transporter EmrE"/>
    <property type="match status" value="1"/>
</dbReference>
<feature type="transmembrane region" description="Helical" evidence="6">
    <location>
        <begin position="63"/>
        <end position="83"/>
    </location>
</feature>
<feature type="transmembrane region" description="Helical" evidence="6">
    <location>
        <begin position="12"/>
        <end position="31"/>
    </location>
</feature>
<feature type="domain" description="EamA" evidence="7">
    <location>
        <begin position="65"/>
        <end position="203"/>
    </location>
</feature>
<evidence type="ECO:0000256" key="3">
    <source>
        <dbReference type="ARBA" id="ARBA00022692"/>
    </source>
</evidence>
<dbReference type="InParanoid" id="A0A2K1R7V2"/>
<dbReference type="Pfam" id="PF00892">
    <property type="entry name" value="EamA"/>
    <property type="match status" value="1"/>
</dbReference>
<evidence type="ECO:0000256" key="2">
    <source>
        <dbReference type="ARBA" id="ARBA00007635"/>
    </source>
</evidence>
<name>A0A2K1R7V2_POPTR</name>
<comment type="subcellular location">
    <subcellularLocation>
        <location evidence="1 6">Membrane</location>
        <topology evidence="1 6">Multi-pass membrane protein</topology>
    </subcellularLocation>
</comment>